<dbReference type="PROSITE" id="PS50931">
    <property type="entry name" value="HTH_LYSR"/>
    <property type="match status" value="1"/>
</dbReference>
<dbReference type="Gene3D" id="3.40.190.10">
    <property type="entry name" value="Periplasmic binding protein-like II"/>
    <property type="match status" value="2"/>
</dbReference>
<evidence type="ECO:0000256" key="3">
    <source>
        <dbReference type="ARBA" id="ARBA00023125"/>
    </source>
</evidence>
<evidence type="ECO:0000259" key="5">
    <source>
        <dbReference type="PROSITE" id="PS50931"/>
    </source>
</evidence>
<keyword evidence="3" id="KW-0238">DNA-binding</keyword>
<evidence type="ECO:0000256" key="4">
    <source>
        <dbReference type="ARBA" id="ARBA00023163"/>
    </source>
</evidence>
<feature type="domain" description="HTH lysR-type" evidence="5">
    <location>
        <begin position="7"/>
        <end position="64"/>
    </location>
</feature>
<reference evidence="6" key="1">
    <citation type="submission" date="2024-05" db="EMBL/GenBank/DDBJ databases">
        <title>Genome Sequences of Four Agar- Degrading Marine Bacteria.</title>
        <authorList>
            <person name="Phillips E.K."/>
            <person name="Shaffer J.C."/>
            <person name="Henson M.W."/>
            <person name="Temperton B."/>
            <person name="Thrash C.J."/>
            <person name="Martin M.O."/>
        </authorList>
    </citation>
    <scope>NUCLEOTIDE SEQUENCE</scope>
    <source>
        <strain evidence="6">EKP203</strain>
    </source>
</reference>
<dbReference type="Proteomes" id="UP001169719">
    <property type="component" value="Unassembled WGS sequence"/>
</dbReference>
<dbReference type="PANTHER" id="PTHR30118">
    <property type="entry name" value="HTH-TYPE TRANSCRIPTIONAL REGULATOR LEUO-RELATED"/>
    <property type="match status" value="1"/>
</dbReference>
<dbReference type="InterPro" id="IPR036388">
    <property type="entry name" value="WH-like_DNA-bd_sf"/>
</dbReference>
<dbReference type="Gene3D" id="1.10.10.10">
    <property type="entry name" value="Winged helix-like DNA-binding domain superfamily/Winged helix DNA-binding domain"/>
    <property type="match status" value="1"/>
</dbReference>
<comment type="similarity">
    <text evidence="1">Belongs to the LysR transcriptional regulatory family.</text>
</comment>
<dbReference type="Pfam" id="PF03466">
    <property type="entry name" value="LysR_substrate"/>
    <property type="match status" value="1"/>
</dbReference>
<evidence type="ECO:0000313" key="6">
    <source>
        <dbReference type="EMBL" id="MDN2481194.1"/>
    </source>
</evidence>
<comment type="caution">
    <text evidence="6">The sequence shown here is derived from an EMBL/GenBank/DDBJ whole genome shotgun (WGS) entry which is preliminary data.</text>
</comment>
<keyword evidence="4" id="KW-0804">Transcription</keyword>
<organism evidence="6 7">
    <name type="scientific">Vibrio agarivorans</name>
    <dbReference type="NCBI Taxonomy" id="153622"/>
    <lineage>
        <taxon>Bacteria</taxon>
        <taxon>Pseudomonadati</taxon>
        <taxon>Pseudomonadota</taxon>
        <taxon>Gammaproteobacteria</taxon>
        <taxon>Vibrionales</taxon>
        <taxon>Vibrionaceae</taxon>
        <taxon>Vibrio</taxon>
    </lineage>
</organism>
<accession>A0ABT7XZI4</accession>
<dbReference type="InterPro" id="IPR036390">
    <property type="entry name" value="WH_DNA-bd_sf"/>
</dbReference>
<dbReference type="EMBL" id="JAUEOZ010000001">
    <property type="protein sequence ID" value="MDN2481194.1"/>
    <property type="molecule type" value="Genomic_DNA"/>
</dbReference>
<keyword evidence="2" id="KW-0805">Transcription regulation</keyword>
<name>A0ABT7XZI4_9VIBR</name>
<gene>
    <name evidence="6" type="ORF">QWJ08_07280</name>
</gene>
<proteinExistence type="inferred from homology"/>
<dbReference type="PANTHER" id="PTHR30118:SF15">
    <property type="entry name" value="TRANSCRIPTIONAL REGULATORY PROTEIN"/>
    <property type="match status" value="1"/>
</dbReference>
<sequence length="307" mass="34774">MNTNNTINLNYLRVFNAVYKLRSTQKAAQELGVSQSAVSQTLAKLREYTSDKLFYSAGGTLHSTHRADILGSGLDAQLLMWDDKLNNHQFEDPNDFSGHMTIAVSSVLLETLASELTSTLVFERFPNARFNITIWNDDTPKDILEGRVDLALNFYPTELPKSIRAVPLTESKPVVLSRIGHPITDSGCSLEQFKKYKKGGIFIPGLPDYGAKLTRYHPDIFDFTYRSASMSVLVNLVQHSDLLVIAENLSATMAKGMVKYHQADWLSDFIPSTRYHAAYYLEKNHNTPLYQHCIDSIQHMMNMRQQM</sequence>
<dbReference type="InterPro" id="IPR005119">
    <property type="entry name" value="LysR_subst-bd"/>
</dbReference>
<evidence type="ECO:0000256" key="1">
    <source>
        <dbReference type="ARBA" id="ARBA00009437"/>
    </source>
</evidence>
<dbReference type="SUPFAM" id="SSF53850">
    <property type="entry name" value="Periplasmic binding protein-like II"/>
    <property type="match status" value="1"/>
</dbReference>
<dbReference type="Pfam" id="PF00126">
    <property type="entry name" value="HTH_1"/>
    <property type="match status" value="1"/>
</dbReference>
<evidence type="ECO:0000256" key="2">
    <source>
        <dbReference type="ARBA" id="ARBA00023015"/>
    </source>
</evidence>
<keyword evidence="7" id="KW-1185">Reference proteome</keyword>
<dbReference type="InterPro" id="IPR050389">
    <property type="entry name" value="LysR-type_TF"/>
</dbReference>
<dbReference type="InterPro" id="IPR000847">
    <property type="entry name" value="LysR_HTH_N"/>
</dbReference>
<protein>
    <submittedName>
        <fullName evidence="6">LysR family transcriptional regulator</fullName>
    </submittedName>
</protein>
<evidence type="ECO:0000313" key="7">
    <source>
        <dbReference type="Proteomes" id="UP001169719"/>
    </source>
</evidence>
<dbReference type="SUPFAM" id="SSF46785">
    <property type="entry name" value="Winged helix' DNA-binding domain"/>
    <property type="match status" value="1"/>
</dbReference>
<dbReference type="RefSeq" id="WP_289961332.1">
    <property type="nucleotide sequence ID" value="NZ_JAUEOZ010000001.1"/>
</dbReference>